<dbReference type="GO" id="GO:0006269">
    <property type="term" value="P:DNA replication, synthesis of primer"/>
    <property type="evidence" value="ECO:0007669"/>
    <property type="project" value="UniProtKB-KW"/>
</dbReference>
<dbReference type="Pfam" id="PF00271">
    <property type="entry name" value="Helicase_C"/>
    <property type="match status" value="1"/>
</dbReference>
<dbReference type="GO" id="GO:0008270">
    <property type="term" value="F:zinc ion binding"/>
    <property type="evidence" value="ECO:0007669"/>
    <property type="project" value="UniProtKB-UniRule"/>
</dbReference>
<dbReference type="PROSITE" id="PS51194">
    <property type="entry name" value="HELICASE_CTER"/>
    <property type="match status" value="1"/>
</dbReference>
<keyword evidence="8 12" id="KW-0067">ATP-binding</keyword>
<dbReference type="InterPro" id="IPR041222">
    <property type="entry name" value="PriA_3primeBD"/>
</dbReference>
<dbReference type="Gene3D" id="3.40.50.300">
    <property type="entry name" value="P-loop containing nucleotide triphosphate hydrolases"/>
    <property type="match status" value="2"/>
</dbReference>
<dbReference type="GO" id="GO:0006310">
    <property type="term" value="P:DNA recombination"/>
    <property type="evidence" value="ECO:0007669"/>
    <property type="project" value="InterPro"/>
</dbReference>
<dbReference type="GO" id="GO:1990077">
    <property type="term" value="C:primosome complex"/>
    <property type="evidence" value="ECO:0007669"/>
    <property type="project" value="UniProtKB-UniRule"/>
</dbReference>
<dbReference type="PROSITE" id="PS51192">
    <property type="entry name" value="HELICASE_ATP_BIND_1"/>
    <property type="match status" value="1"/>
</dbReference>
<reference evidence="13 14" key="1">
    <citation type="submission" date="2019-08" db="EMBL/GenBank/DDBJ databases">
        <authorList>
            <person name="Chang H.C."/>
            <person name="Mun S.Y."/>
        </authorList>
    </citation>
    <scope>NUCLEOTIDE SEQUENCE [LARGE SCALE GENOMIC DNA]</scope>
    <source>
        <strain evidence="13 14">SK</strain>
    </source>
</reference>
<feature type="binding site" evidence="12">
    <location>
        <position position="513"/>
    </location>
    <ligand>
        <name>Zn(2+)</name>
        <dbReference type="ChEBI" id="CHEBI:29105"/>
        <label>1</label>
    </ligand>
</feature>
<dbReference type="GO" id="GO:0016787">
    <property type="term" value="F:hydrolase activity"/>
    <property type="evidence" value="ECO:0007669"/>
    <property type="project" value="UniProtKB-KW"/>
</dbReference>
<dbReference type="InterPro" id="IPR014001">
    <property type="entry name" value="Helicase_ATP-bd"/>
</dbReference>
<dbReference type="PANTHER" id="PTHR30580:SF0">
    <property type="entry name" value="PRIMOSOMAL PROTEIN N"/>
    <property type="match status" value="1"/>
</dbReference>
<dbReference type="Pfam" id="PF18319">
    <property type="entry name" value="Zn_ribbon_PriA"/>
    <property type="match status" value="1"/>
</dbReference>
<comment type="similarity">
    <text evidence="12">Belongs to the helicase family. PriA subfamily.</text>
</comment>
<dbReference type="Proteomes" id="UP000516446">
    <property type="component" value="Chromosome"/>
</dbReference>
<dbReference type="InterPro" id="IPR001650">
    <property type="entry name" value="Helicase_C-like"/>
</dbReference>
<feature type="binding site" evidence="12">
    <location>
        <position position="553"/>
    </location>
    <ligand>
        <name>Zn(2+)</name>
        <dbReference type="ChEBI" id="CHEBI:29105"/>
        <label>1</label>
    </ligand>
</feature>
<dbReference type="Pfam" id="PF00270">
    <property type="entry name" value="DEAD"/>
    <property type="match status" value="1"/>
</dbReference>
<keyword evidence="1 12" id="KW-0639">Primosome</keyword>
<dbReference type="NCBIfam" id="TIGR00595">
    <property type="entry name" value="priA"/>
    <property type="match status" value="1"/>
</dbReference>
<comment type="catalytic activity">
    <reaction evidence="12">
        <text>Couples ATP hydrolysis with the unwinding of duplex DNA by translocating in the 3'-5' direction.</text>
        <dbReference type="EC" id="5.6.2.4"/>
    </reaction>
</comment>
<protein>
    <recommendedName>
        <fullName evidence="12">Replication restart protein PriA</fullName>
    </recommendedName>
    <alternativeName>
        <fullName evidence="12">ATP-dependent DNA helicase PriA</fullName>
        <ecNumber evidence="12">5.6.2.4</ecNumber>
    </alternativeName>
    <alternativeName>
        <fullName evidence="12">DNA 3'-5' helicase PriA</fullName>
    </alternativeName>
</protein>
<dbReference type="InterPro" id="IPR011545">
    <property type="entry name" value="DEAD/DEAH_box_helicase_dom"/>
</dbReference>
<dbReference type="GO" id="GO:0005524">
    <property type="term" value="F:ATP binding"/>
    <property type="evidence" value="ECO:0007669"/>
    <property type="project" value="UniProtKB-UniRule"/>
</dbReference>
<dbReference type="InterPro" id="IPR027417">
    <property type="entry name" value="P-loop_NTPase"/>
</dbReference>
<dbReference type="CDD" id="cd17929">
    <property type="entry name" value="DEXHc_priA"/>
    <property type="match status" value="1"/>
</dbReference>
<evidence type="ECO:0000313" key="14">
    <source>
        <dbReference type="Proteomes" id="UP000516446"/>
    </source>
</evidence>
<dbReference type="Pfam" id="PF18074">
    <property type="entry name" value="PriA_C"/>
    <property type="match status" value="1"/>
</dbReference>
<evidence type="ECO:0000256" key="1">
    <source>
        <dbReference type="ARBA" id="ARBA00022515"/>
    </source>
</evidence>
<dbReference type="SMART" id="SM00487">
    <property type="entry name" value="DEXDc"/>
    <property type="match status" value="1"/>
</dbReference>
<evidence type="ECO:0000256" key="7">
    <source>
        <dbReference type="ARBA" id="ARBA00022833"/>
    </source>
</evidence>
<sequence length="806" mass="92165">MDVAKIIVDVSTRQTNKPWTYQIPENLQSIVQPGMRVQVPFGNGGRQIQGFVLEVVKGETTTKPLKPITNVLDLEPVLNQELLQLSARIAEHNFNFQINVLQAMLPNVMKAKYQKTLILLNPNLIDDNNINDLFIDRDEIPFELDFIPIELMSKIKHYQAIKALGFKYYLKNKAKIKKVKKYKNKLSSDQYDEIRRNLNKNAKKQARFVTALMENPTPDWQLVSSLQHSYKLTAQDINQAVTNGWISMTEMETYRTPTLSSTIQKTKPLVLNEEQSVAFDAINSALNQQISTTFLLEGVTGSGKTEIYLQAIARTIEAGKTALFLVPEITLTPQMVRRVKGRFGDDVALLHSALSDGERYDEWRRIQRQEVHVVVGVRSAIFAPLEQIGLIIMDEEHESSYKQDDNPRYHARDIASWRANRHQAVLILGSATPSLESRARAQKHVYQLLELKKRALANPLPTAQIIDMSEVIKSGGDEVFSPQLLDQIEERLEKKQQIILMLNRRGYANFMMCRDCGYVPMCPNCDLALTMHKDTYRMECHVCGATQPIPHKCPVCGSTRIRPFGTGTQKVEEQLQDKFPQARIIRMDNDTTRKKGATDRLLEQFGQQKADILIGTQMIAKGLDFPNVTLVGVLNADTTLKIPDYRASERTFQLITQVAGRAGRADKVGNVVIQTFNPQHYAIKLAQNQDYEAFYQQEMSLRKTWHYSPYYYAIQIKLTHPNEQDVAKIAYKIVNWLREQIMPSTMIFGPAPGSIRRVKNRYVYQISLRFKYDDKLEQALNLLVNDAQKIIDKNIQISINRDPINL</sequence>
<dbReference type="InterPro" id="IPR042115">
    <property type="entry name" value="PriA_3primeBD_sf"/>
</dbReference>
<dbReference type="GO" id="GO:0006302">
    <property type="term" value="P:double-strand break repair"/>
    <property type="evidence" value="ECO:0007669"/>
    <property type="project" value="InterPro"/>
</dbReference>
<evidence type="ECO:0000256" key="12">
    <source>
        <dbReference type="HAMAP-Rule" id="MF_00983"/>
    </source>
</evidence>
<gene>
    <name evidence="12 13" type="primary">priA</name>
    <name evidence="13" type="ORF">FY536_00690</name>
</gene>
<proteinExistence type="inferred from homology"/>
<dbReference type="NCBIfam" id="NF004066">
    <property type="entry name" value="PRK05580.1-3"/>
    <property type="match status" value="1"/>
</dbReference>
<dbReference type="PANTHER" id="PTHR30580">
    <property type="entry name" value="PRIMOSOMAL PROTEIN N"/>
    <property type="match status" value="1"/>
</dbReference>
<evidence type="ECO:0000256" key="2">
    <source>
        <dbReference type="ARBA" id="ARBA00022705"/>
    </source>
</evidence>
<evidence type="ECO:0000256" key="5">
    <source>
        <dbReference type="ARBA" id="ARBA00022801"/>
    </source>
</evidence>
<comment type="cofactor">
    <cofactor evidence="12">
        <name>Zn(2+)</name>
        <dbReference type="ChEBI" id="CHEBI:29105"/>
    </cofactor>
    <text evidence="12">Binds 2 zinc ions per subunit.</text>
</comment>
<comment type="function">
    <text evidence="12">Initiates the restart of stalled replication forks, which reloads the replicative helicase on sites other than the origin of replication. Recognizes and binds to abandoned replication forks and remodels them to uncover a helicase loading site. Promotes assembly of the primosome at these replication forks.</text>
</comment>
<feature type="binding site" evidence="12">
    <location>
        <position position="516"/>
    </location>
    <ligand>
        <name>Zn(2+)</name>
        <dbReference type="ChEBI" id="CHEBI:29105"/>
        <label>1</label>
    </ligand>
</feature>
<evidence type="ECO:0000256" key="11">
    <source>
        <dbReference type="ARBA" id="ARBA00048988"/>
    </source>
</evidence>
<dbReference type="SMART" id="SM00490">
    <property type="entry name" value="HELICc"/>
    <property type="match status" value="1"/>
</dbReference>
<dbReference type="RefSeq" id="WP_006845525.1">
    <property type="nucleotide sequence ID" value="NZ_CP026847.1"/>
</dbReference>
<dbReference type="FunFam" id="3.40.1440.60:FF:000001">
    <property type="entry name" value="Primosomal protein N"/>
    <property type="match status" value="1"/>
</dbReference>
<accession>A0A7H1MK92</accession>
<keyword evidence="14" id="KW-1185">Reference proteome</keyword>
<evidence type="ECO:0000256" key="9">
    <source>
        <dbReference type="ARBA" id="ARBA00023125"/>
    </source>
</evidence>
<dbReference type="HAMAP" id="MF_00983">
    <property type="entry name" value="PriA"/>
    <property type="match status" value="1"/>
</dbReference>
<dbReference type="InterPro" id="IPR040498">
    <property type="entry name" value="PriA_CRR"/>
</dbReference>
<comment type="subunit">
    <text evidence="12">Component of the replication restart primosome.</text>
</comment>
<keyword evidence="2 12" id="KW-0235">DNA replication</keyword>
<feature type="binding site" evidence="12">
    <location>
        <position position="522"/>
    </location>
    <ligand>
        <name>Zn(2+)</name>
        <dbReference type="ChEBI" id="CHEBI:29105"/>
        <label>2</label>
    </ligand>
</feature>
<evidence type="ECO:0000256" key="4">
    <source>
        <dbReference type="ARBA" id="ARBA00022741"/>
    </source>
</evidence>
<keyword evidence="7 12" id="KW-0862">Zinc</keyword>
<dbReference type="InterPro" id="IPR005259">
    <property type="entry name" value="PriA"/>
</dbReference>
<dbReference type="FunFam" id="3.40.50.300:FF:000489">
    <property type="entry name" value="Primosome assembly protein PriA"/>
    <property type="match status" value="1"/>
</dbReference>
<feature type="binding site" evidence="12">
    <location>
        <position position="556"/>
    </location>
    <ligand>
        <name>Zn(2+)</name>
        <dbReference type="ChEBI" id="CHEBI:29105"/>
        <label>1</label>
    </ligand>
</feature>
<dbReference type="Pfam" id="PF17764">
    <property type="entry name" value="PriA_3primeBD"/>
    <property type="match status" value="1"/>
</dbReference>
<evidence type="ECO:0000256" key="10">
    <source>
        <dbReference type="ARBA" id="ARBA00023235"/>
    </source>
</evidence>
<keyword evidence="4 12" id="KW-0547">Nucleotide-binding</keyword>
<feature type="binding site" evidence="12">
    <location>
        <position position="540"/>
    </location>
    <ligand>
        <name>Zn(2+)</name>
        <dbReference type="ChEBI" id="CHEBI:29105"/>
        <label>2</label>
    </ligand>
</feature>
<dbReference type="GO" id="GO:0006270">
    <property type="term" value="P:DNA replication initiation"/>
    <property type="evidence" value="ECO:0007669"/>
    <property type="project" value="TreeGrafter"/>
</dbReference>
<dbReference type="EMBL" id="CP043431">
    <property type="protein sequence ID" value="QNT63878.1"/>
    <property type="molecule type" value="Genomic_DNA"/>
</dbReference>
<keyword evidence="5 12" id="KW-0378">Hydrolase</keyword>
<name>A0A7H1MK92_9LACO</name>
<keyword evidence="3 12" id="KW-0479">Metal-binding</keyword>
<keyword evidence="9 12" id="KW-0238">DNA-binding</keyword>
<dbReference type="CDD" id="cd18804">
    <property type="entry name" value="SF2_C_priA"/>
    <property type="match status" value="1"/>
</dbReference>
<evidence type="ECO:0000256" key="6">
    <source>
        <dbReference type="ARBA" id="ARBA00022806"/>
    </source>
</evidence>
<dbReference type="EC" id="5.6.2.4" evidence="12"/>
<evidence type="ECO:0000256" key="3">
    <source>
        <dbReference type="ARBA" id="ARBA00022723"/>
    </source>
</evidence>
<keyword evidence="6 12" id="KW-0347">Helicase</keyword>
<dbReference type="SUPFAM" id="SSF52540">
    <property type="entry name" value="P-loop containing nucleoside triphosphate hydrolases"/>
    <property type="match status" value="2"/>
</dbReference>
<comment type="catalytic activity">
    <reaction evidence="11 12">
        <text>ATP + H2O = ADP + phosphate + H(+)</text>
        <dbReference type="Rhea" id="RHEA:13065"/>
        <dbReference type="ChEBI" id="CHEBI:15377"/>
        <dbReference type="ChEBI" id="CHEBI:15378"/>
        <dbReference type="ChEBI" id="CHEBI:30616"/>
        <dbReference type="ChEBI" id="CHEBI:43474"/>
        <dbReference type="ChEBI" id="CHEBI:456216"/>
        <dbReference type="EC" id="5.6.2.4"/>
    </reaction>
</comment>
<evidence type="ECO:0000313" key="13">
    <source>
        <dbReference type="EMBL" id="QNT63878.1"/>
    </source>
</evidence>
<dbReference type="AlphaFoldDB" id="A0A7H1MK92"/>
<evidence type="ECO:0000256" key="8">
    <source>
        <dbReference type="ARBA" id="ARBA00022840"/>
    </source>
</evidence>
<dbReference type="InterPro" id="IPR041236">
    <property type="entry name" value="PriA_C"/>
</dbReference>
<dbReference type="GO" id="GO:0043138">
    <property type="term" value="F:3'-5' DNA helicase activity"/>
    <property type="evidence" value="ECO:0007669"/>
    <property type="project" value="UniProtKB-EC"/>
</dbReference>
<feature type="binding site" evidence="12">
    <location>
        <position position="543"/>
    </location>
    <ligand>
        <name>Zn(2+)</name>
        <dbReference type="ChEBI" id="CHEBI:29105"/>
        <label>2</label>
    </ligand>
</feature>
<keyword evidence="10 12" id="KW-0413">Isomerase</keyword>
<dbReference type="Gene3D" id="3.40.1440.60">
    <property type="entry name" value="PriA, 3(prime) DNA-binding domain"/>
    <property type="match status" value="1"/>
</dbReference>
<dbReference type="GO" id="GO:0003677">
    <property type="term" value="F:DNA binding"/>
    <property type="evidence" value="ECO:0007669"/>
    <property type="project" value="UniProtKB-UniRule"/>
</dbReference>
<organism evidence="13 14">
    <name type="scientific">Weissella koreensis</name>
    <dbReference type="NCBI Taxonomy" id="165096"/>
    <lineage>
        <taxon>Bacteria</taxon>
        <taxon>Bacillati</taxon>
        <taxon>Bacillota</taxon>
        <taxon>Bacilli</taxon>
        <taxon>Lactobacillales</taxon>
        <taxon>Lactobacillaceae</taxon>
        <taxon>Weissella</taxon>
    </lineage>
</organism>
<feature type="binding site" evidence="12">
    <location>
        <position position="525"/>
    </location>
    <ligand>
        <name>Zn(2+)</name>
        <dbReference type="ChEBI" id="CHEBI:29105"/>
        <label>2</label>
    </ligand>
</feature>